<protein>
    <submittedName>
        <fullName evidence="2">Uncharacterized protein</fullName>
    </submittedName>
</protein>
<dbReference type="AlphaFoldDB" id="A0A8H4B2N9"/>
<organism evidence="2 3">
    <name type="scientific">Gigaspora margarita</name>
    <dbReference type="NCBI Taxonomy" id="4874"/>
    <lineage>
        <taxon>Eukaryota</taxon>
        <taxon>Fungi</taxon>
        <taxon>Fungi incertae sedis</taxon>
        <taxon>Mucoromycota</taxon>
        <taxon>Glomeromycotina</taxon>
        <taxon>Glomeromycetes</taxon>
        <taxon>Diversisporales</taxon>
        <taxon>Gigasporaceae</taxon>
        <taxon>Gigaspora</taxon>
    </lineage>
</organism>
<reference evidence="2 3" key="1">
    <citation type="journal article" date="2019" name="Environ. Microbiol.">
        <title>At the nexus of three kingdoms: the genome of the mycorrhizal fungus Gigaspora margarita provides insights into plant, endobacterial and fungal interactions.</title>
        <authorList>
            <person name="Venice F."/>
            <person name="Ghignone S."/>
            <person name="Salvioli di Fossalunga A."/>
            <person name="Amselem J."/>
            <person name="Novero M."/>
            <person name="Xianan X."/>
            <person name="Sedzielewska Toro K."/>
            <person name="Morin E."/>
            <person name="Lipzen A."/>
            <person name="Grigoriev I.V."/>
            <person name="Henrissat B."/>
            <person name="Martin F.M."/>
            <person name="Bonfante P."/>
        </authorList>
    </citation>
    <scope>NUCLEOTIDE SEQUENCE [LARGE SCALE GENOMIC DNA]</scope>
    <source>
        <strain evidence="2 3">BEG34</strain>
    </source>
</reference>
<keyword evidence="3" id="KW-1185">Reference proteome</keyword>
<feature type="region of interest" description="Disordered" evidence="1">
    <location>
        <begin position="55"/>
        <end position="103"/>
    </location>
</feature>
<feature type="region of interest" description="Disordered" evidence="1">
    <location>
        <begin position="129"/>
        <end position="165"/>
    </location>
</feature>
<name>A0A8H4B2N9_GIGMA</name>
<dbReference type="Proteomes" id="UP000439903">
    <property type="component" value="Unassembled WGS sequence"/>
</dbReference>
<feature type="region of interest" description="Disordered" evidence="1">
    <location>
        <begin position="1"/>
        <end position="21"/>
    </location>
</feature>
<accession>A0A8H4B2N9</accession>
<proteinExistence type="predicted"/>
<sequence length="186" mass="21013">MKVVQESEKAEMKTLNPCLENGNEVEKEDLIDGQKSTEMVIIIETELDEWHYQKSADVGDEKEMNKPGRECKKKDEQGTSIDCQKSADMKHNNNSNNMKDGNIDKISAFKDNTKSVELANTGRNIAEIDKSEAKKAGHEIFDSQGSGRRRKDSLELNNEPTGDEIEAGKKKVVRRFPSEDVVHQIF</sequence>
<evidence type="ECO:0000313" key="2">
    <source>
        <dbReference type="EMBL" id="KAF0555143.1"/>
    </source>
</evidence>
<feature type="compositionally biased region" description="Basic and acidic residues" evidence="1">
    <location>
        <begin position="55"/>
        <end position="77"/>
    </location>
</feature>
<evidence type="ECO:0000313" key="3">
    <source>
        <dbReference type="Proteomes" id="UP000439903"/>
    </source>
</evidence>
<dbReference type="EMBL" id="WTPW01000043">
    <property type="protein sequence ID" value="KAF0555143.1"/>
    <property type="molecule type" value="Genomic_DNA"/>
</dbReference>
<evidence type="ECO:0000256" key="1">
    <source>
        <dbReference type="SAM" id="MobiDB-lite"/>
    </source>
</evidence>
<gene>
    <name evidence="2" type="ORF">F8M41_017909</name>
</gene>
<feature type="compositionally biased region" description="Basic and acidic residues" evidence="1">
    <location>
        <begin position="129"/>
        <end position="141"/>
    </location>
</feature>
<feature type="compositionally biased region" description="Basic and acidic residues" evidence="1">
    <location>
        <begin position="1"/>
        <end position="12"/>
    </location>
</feature>
<comment type="caution">
    <text evidence="2">The sequence shown here is derived from an EMBL/GenBank/DDBJ whole genome shotgun (WGS) entry which is preliminary data.</text>
</comment>